<name>A0ABR7M404_9BACT</name>
<proteinExistence type="predicted"/>
<dbReference type="InterPro" id="IPR029058">
    <property type="entry name" value="AB_hydrolase_fold"/>
</dbReference>
<gene>
    <name evidence="3" type="ORF">BC349_01930</name>
</gene>
<dbReference type="PANTHER" id="PTHR43037">
    <property type="entry name" value="UNNAMED PRODUCT-RELATED"/>
    <property type="match status" value="1"/>
</dbReference>
<dbReference type="Pfam" id="PF00756">
    <property type="entry name" value="Esterase"/>
    <property type="match status" value="1"/>
</dbReference>
<evidence type="ECO:0000313" key="4">
    <source>
        <dbReference type="Proteomes" id="UP000765802"/>
    </source>
</evidence>
<reference evidence="3 4" key="1">
    <citation type="submission" date="2016-07" db="EMBL/GenBank/DDBJ databases">
        <title>Genome analysis of Flavihumibacter stibioxidans YS-17.</title>
        <authorList>
            <person name="Shi K."/>
            <person name="Han Y."/>
            <person name="Wang G."/>
        </authorList>
    </citation>
    <scope>NUCLEOTIDE SEQUENCE [LARGE SCALE GENOMIC DNA]</scope>
    <source>
        <strain evidence="3 4">YS-17</strain>
    </source>
</reference>
<sequence length="852" mass="93920">MHRARFFFLVLIISVPFLNAQSQPAQPAFSQVREEYIFKTGLIADLPSRYGREAVYTDELAYRLFTGELPAPKAGGKAGATRDGQPIIWEQMDIDSNFRLRPRVGRALSGAPAGPGVRAGAIRGGLSWGNRTIYLSYTSPKAQTAILSVKGNSSVFVNGVLHAGDPYNMGFLNLPIALKKGVNEFYLRGSSAEARLLFPSKPVMIQGDDPTLPHIVPGRQQGIQEGAVVIMNAGNSMLKGLTLQSSLGGQVESSALPDIPAMTTRKVIFRFNSSEIREKGIHACRLQLSIGKLLLDEREIRLEAVGTEDAYSSTFTSEIDGSLQYYAVRPQLPAGNKPAVGNALFLSVHGAGVEAIGQARAYRSKDWGTLVAATNRRPRGFNWEDWGRLDALEVLDIARKRFQPDPQKIYLTGHSMGGHGTWFLGATYPDRWAAIAPCAGYPTLKGYGSADGLIPDSSGNPQEQLLLRSGNQSDVIQLASNYKHHGVYIFHGDDDRTVSVRYARQMRGILGDFHTDLSYYEYPGGSHWFGDHSVDWGPLFDFFKWHRRLPDSTVHAIDFTTANPGISATSRWVTILQQSRSLEYSRVQLSRDLQNRTITGSTQNARVLELDLADFPSGSLWTVQLDSGIVIRHTVANQGGRLVLEKTATGWRSASRPAAWQKGPHRYGTLKDAFNHRMVFVVGTNGTREENEWNRNKAIYDAETWYYRGNGAVDIITDKEYSTELYKDRGVILFGNKSNNVAWSALLSDCPIQVERNQVSAGGRTWKGDDLAAYFVWPIKGSDKASVAVITGTGIKGMQAATANQYFAGASGFPDFMLFGFDILHKGAAALKLTGFFDHEWKLADDQMAVQE</sequence>
<dbReference type="SUPFAM" id="SSF53474">
    <property type="entry name" value="alpha/beta-Hydrolases"/>
    <property type="match status" value="1"/>
</dbReference>
<dbReference type="PANTHER" id="PTHR43037:SF4">
    <property type="entry name" value="PEPTIDASE S9 PROLYL OLIGOPEPTIDASE CATALYTIC DOMAIN-CONTAINING PROTEIN"/>
    <property type="match status" value="1"/>
</dbReference>
<feature type="signal peptide" evidence="2">
    <location>
        <begin position="1"/>
        <end position="20"/>
    </location>
</feature>
<evidence type="ECO:0000256" key="2">
    <source>
        <dbReference type="SAM" id="SignalP"/>
    </source>
</evidence>
<evidence type="ECO:0008006" key="5">
    <source>
        <dbReference type="Google" id="ProtNLM"/>
    </source>
</evidence>
<dbReference type="Proteomes" id="UP000765802">
    <property type="component" value="Unassembled WGS sequence"/>
</dbReference>
<dbReference type="InterPro" id="IPR050955">
    <property type="entry name" value="Plant_Biomass_Hydrol_Est"/>
</dbReference>
<dbReference type="EMBL" id="MBUA01000001">
    <property type="protein sequence ID" value="MBC6489712.1"/>
    <property type="molecule type" value="Genomic_DNA"/>
</dbReference>
<dbReference type="RefSeq" id="WP_187255064.1">
    <property type="nucleotide sequence ID" value="NZ_JBHULF010000006.1"/>
</dbReference>
<feature type="chain" id="PRO_5045720910" description="Peptidase S9 prolyl oligopeptidase catalytic domain-containing protein" evidence="2">
    <location>
        <begin position="21"/>
        <end position="852"/>
    </location>
</feature>
<comment type="caution">
    <text evidence="3">The sequence shown here is derived from an EMBL/GenBank/DDBJ whole genome shotgun (WGS) entry which is preliminary data.</text>
</comment>
<evidence type="ECO:0000256" key="1">
    <source>
        <dbReference type="ARBA" id="ARBA00022729"/>
    </source>
</evidence>
<keyword evidence="1 2" id="KW-0732">Signal</keyword>
<accession>A0ABR7M404</accession>
<protein>
    <recommendedName>
        <fullName evidence="5">Peptidase S9 prolyl oligopeptidase catalytic domain-containing protein</fullName>
    </recommendedName>
</protein>
<keyword evidence="4" id="KW-1185">Reference proteome</keyword>
<evidence type="ECO:0000313" key="3">
    <source>
        <dbReference type="EMBL" id="MBC6489712.1"/>
    </source>
</evidence>
<dbReference type="InterPro" id="IPR000801">
    <property type="entry name" value="Esterase-like"/>
</dbReference>
<organism evidence="3 4">
    <name type="scientific">Flavihumibacter stibioxidans</name>
    <dbReference type="NCBI Taxonomy" id="1834163"/>
    <lineage>
        <taxon>Bacteria</taxon>
        <taxon>Pseudomonadati</taxon>
        <taxon>Bacteroidota</taxon>
        <taxon>Chitinophagia</taxon>
        <taxon>Chitinophagales</taxon>
        <taxon>Chitinophagaceae</taxon>
        <taxon>Flavihumibacter</taxon>
    </lineage>
</organism>
<dbReference type="Gene3D" id="3.40.50.1820">
    <property type="entry name" value="alpha/beta hydrolase"/>
    <property type="match status" value="1"/>
</dbReference>